<accession>A0ABR8UUG2</accession>
<evidence type="ECO:0000256" key="8">
    <source>
        <dbReference type="ARBA" id="ARBA00023012"/>
    </source>
</evidence>
<feature type="region of interest" description="Disordered" evidence="9">
    <location>
        <begin position="336"/>
        <end position="358"/>
    </location>
</feature>
<dbReference type="SMART" id="SM00387">
    <property type="entry name" value="HATPase_c"/>
    <property type="match status" value="1"/>
</dbReference>
<sequence length="395" mass="41201">MAAPVAVRPKGSRSAPAPWVFDALLAAGVSLTLAAFITADVEGTRPAGWAYLWAAGFGALMFIRRSYPTLVVALSVVGFVAYYASGFTAIGTAVPIAAAVFSAAECGRLAAAVSGSAVVAAISVAYRLGSGQDAAFVLAYDLPQNLLILAGAVALGDSLRTRRELQWQAGRIRDLTARQARRDAEERIAAERLAVSRELHDSLGHWLAVISLHTEVAREAPADDDGARRQALEVIRATTAEASTELKRTVAGLRRGGPPAHSVLDADSLASAIAPAEAAGIRVTVTNTLQPQLPASVQAALFRAVQEAVTNIVRHSSGTQTRISLTEAAGTVRLRISDNGAPPRKDEPAARTGSGSHGYGLAGLRERIEALGGSFTAGWTPAGFEVTALLRREEA</sequence>
<proteinExistence type="predicted"/>
<dbReference type="PANTHER" id="PTHR24421:SF10">
    <property type="entry name" value="NITRATE_NITRITE SENSOR PROTEIN NARQ"/>
    <property type="match status" value="1"/>
</dbReference>
<keyword evidence="10" id="KW-0812">Transmembrane</keyword>
<evidence type="ECO:0000256" key="10">
    <source>
        <dbReference type="SAM" id="Phobius"/>
    </source>
</evidence>
<dbReference type="Gene3D" id="3.30.565.10">
    <property type="entry name" value="Histidine kinase-like ATPase, C-terminal domain"/>
    <property type="match status" value="1"/>
</dbReference>
<keyword evidence="4" id="KW-0808">Transferase</keyword>
<keyword evidence="10" id="KW-0472">Membrane</keyword>
<dbReference type="PANTHER" id="PTHR24421">
    <property type="entry name" value="NITRATE/NITRITE SENSOR PROTEIN NARX-RELATED"/>
    <property type="match status" value="1"/>
</dbReference>
<keyword evidence="13" id="KW-1185">Reference proteome</keyword>
<dbReference type="RefSeq" id="WP_191808499.1">
    <property type="nucleotide sequence ID" value="NZ_JACSQD010000006.1"/>
</dbReference>
<comment type="catalytic activity">
    <reaction evidence="1">
        <text>ATP + protein L-histidine = ADP + protein N-phospho-L-histidine.</text>
        <dbReference type="EC" id="2.7.13.3"/>
    </reaction>
</comment>
<evidence type="ECO:0000256" key="2">
    <source>
        <dbReference type="ARBA" id="ARBA00012438"/>
    </source>
</evidence>
<dbReference type="Gene3D" id="1.20.5.1930">
    <property type="match status" value="1"/>
</dbReference>
<name>A0ABR8UUG2_9MICC</name>
<dbReference type="Pfam" id="PF07730">
    <property type="entry name" value="HisKA_3"/>
    <property type="match status" value="1"/>
</dbReference>
<dbReference type="Pfam" id="PF02518">
    <property type="entry name" value="HATPase_c"/>
    <property type="match status" value="1"/>
</dbReference>
<evidence type="ECO:0000256" key="3">
    <source>
        <dbReference type="ARBA" id="ARBA00022553"/>
    </source>
</evidence>
<feature type="transmembrane region" description="Helical" evidence="10">
    <location>
        <begin position="109"/>
        <end position="128"/>
    </location>
</feature>
<feature type="transmembrane region" description="Helical" evidence="10">
    <location>
        <begin position="49"/>
        <end position="67"/>
    </location>
</feature>
<evidence type="ECO:0000256" key="1">
    <source>
        <dbReference type="ARBA" id="ARBA00000085"/>
    </source>
</evidence>
<comment type="caution">
    <text evidence="12">The sequence shown here is derived from an EMBL/GenBank/DDBJ whole genome shotgun (WGS) entry which is preliminary data.</text>
</comment>
<dbReference type="InterPro" id="IPR003594">
    <property type="entry name" value="HATPase_dom"/>
</dbReference>
<keyword evidence="3" id="KW-0597">Phosphoprotein</keyword>
<reference evidence="12 13" key="1">
    <citation type="submission" date="2020-08" db="EMBL/GenBank/DDBJ databases">
        <title>A Genomic Blueprint of the Chicken Gut Microbiome.</title>
        <authorList>
            <person name="Gilroy R."/>
            <person name="Ravi A."/>
            <person name="Getino M."/>
            <person name="Pursley I."/>
            <person name="Horton D.L."/>
            <person name="Alikhan N.-F."/>
            <person name="Baker D."/>
            <person name="Gharbi K."/>
            <person name="Hall N."/>
            <person name="Watson M."/>
            <person name="Adriaenssens E.M."/>
            <person name="Foster-Nyarko E."/>
            <person name="Jarju S."/>
            <person name="Secka A."/>
            <person name="Antonio M."/>
            <person name="Oren A."/>
            <person name="Chaudhuri R."/>
            <person name="La Ragione R.M."/>
            <person name="Hildebrand F."/>
            <person name="Pallen M.J."/>
        </authorList>
    </citation>
    <scope>NUCLEOTIDE SEQUENCE [LARGE SCALE GENOMIC DNA]</scope>
    <source>
        <strain evidence="12 13">Sa2CUA1</strain>
    </source>
</reference>
<protein>
    <recommendedName>
        <fullName evidence="2">histidine kinase</fullName>
        <ecNumber evidence="2">2.7.13.3</ecNumber>
    </recommendedName>
</protein>
<dbReference type="EC" id="2.7.13.3" evidence="2"/>
<evidence type="ECO:0000313" key="13">
    <source>
        <dbReference type="Proteomes" id="UP000609874"/>
    </source>
</evidence>
<dbReference type="SUPFAM" id="SSF55874">
    <property type="entry name" value="ATPase domain of HSP90 chaperone/DNA topoisomerase II/histidine kinase"/>
    <property type="match status" value="1"/>
</dbReference>
<dbReference type="EMBL" id="JACSQD010000006">
    <property type="protein sequence ID" value="MBD7996206.1"/>
    <property type="molecule type" value="Genomic_DNA"/>
</dbReference>
<dbReference type="CDD" id="cd16917">
    <property type="entry name" value="HATPase_UhpB-NarQ-NarX-like"/>
    <property type="match status" value="1"/>
</dbReference>
<keyword evidence="6" id="KW-0418">Kinase</keyword>
<dbReference type="Proteomes" id="UP000609874">
    <property type="component" value="Unassembled WGS sequence"/>
</dbReference>
<keyword evidence="8" id="KW-0902">Two-component regulatory system</keyword>
<dbReference type="InterPro" id="IPR036890">
    <property type="entry name" value="HATPase_C_sf"/>
</dbReference>
<keyword evidence="7 12" id="KW-0067">ATP-binding</keyword>
<evidence type="ECO:0000313" key="12">
    <source>
        <dbReference type="EMBL" id="MBD7996206.1"/>
    </source>
</evidence>
<evidence type="ECO:0000256" key="6">
    <source>
        <dbReference type="ARBA" id="ARBA00022777"/>
    </source>
</evidence>
<organism evidence="12 13">
    <name type="scientific">Arthrobacter gallicola</name>
    <dbReference type="NCBI Taxonomy" id="2762225"/>
    <lineage>
        <taxon>Bacteria</taxon>
        <taxon>Bacillati</taxon>
        <taxon>Actinomycetota</taxon>
        <taxon>Actinomycetes</taxon>
        <taxon>Micrococcales</taxon>
        <taxon>Micrococcaceae</taxon>
        <taxon>Arthrobacter</taxon>
    </lineage>
</organism>
<dbReference type="InterPro" id="IPR050482">
    <property type="entry name" value="Sensor_HK_TwoCompSys"/>
</dbReference>
<evidence type="ECO:0000256" key="5">
    <source>
        <dbReference type="ARBA" id="ARBA00022741"/>
    </source>
</evidence>
<feature type="domain" description="Histidine kinase/HSP90-like ATPase" evidence="11">
    <location>
        <begin position="296"/>
        <end position="392"/>
    </location>
</feature>
<evidence type="ECO:0000256" key="7">
    <source>
        <dbReference type="ARBA" id="ARBA00022840"/>
    </source>
</evidence>
<keyword evidence="10" id="KW-1133">Transmembrane helix</keyword>
<evidence type="ECO:0000256" key="4">
    <source>
        <dbReference type="ARBA" id="ARBA00022679"/>
    </source>
</evidence>
<feature type="transmembrane region" description="Helical" evidence="10">
    <location>
        <begin position="19"/>
        <end position="37"/>
    </location>
</feature>
<evidence type="ECO:0000256" key="9">
    <source>
        <dbReference type="SAM" id="MobiDB-lite"/>
    </source>
</evidence>
<evidence type="ECO:0000259" key="11">
    <source>
        <dbReference type="SMART" id="SM00387"/>
    </source>
</evidence>
<dbReference type="InterPro" id="IPR011712">
    <property type="entry name" value="Sig_transdc_His_kin_sub3_dim/P"/>
</dbReference>
<feature type="transmembrane region" description="Helical" evidence="10">
    <location>
        <begin position="79"/>
        <end position="102"/>
    </location>
</feature>
<keyword evidence="5" id="KW-0547">Nucleotide-binding</keyword>
<feature type="transmembrane region" description="Helical" evidence="10">
    <location>
        <begin position="134"/>
        <end position="155"/>
    </location>
</feature>
<gene>
    <name evidence="12" type="ORF">H9639_12945</name>
</gene>
<dbReference type="GO" id="GO:0005524">
    <property type="term" value="F:ATP binding"/>
    <property type="evidence" value="ECO:0007669"/>
    <property type="project" value="UniProtKB-KW"/>
</dbReference>